<evidence type="ECO:0000256" key="2">
    <source>
        <dbReference type="SAM" id="MobiDB-lite"/>
    </source>
</evidence>
<feature type="compositionally biased region" description="Polar residues" evidence="2">
    <location>
        <begin position="1"/>
        <end position="13"/>
    </location>
</feature>
<evidence type="ECO:0000313" key="4">
    <source>
        <dbReference type="EMBL" id="GEU93077.1"/>
    </source>
</evidence>
<dbReference type="GO" id="GO:0003676">
    <property type="term" value="F:nucleic acid binding"/>
    <property type="evidence" value="ECO:0007669"/>
    <property type="project" value="InterPro"/>
</dbReference>
<dbReference type="CDD" id="cd09272">
    <property type="entry name" value="RNase_HI_RT_Ty1"/>
    <property type="match status" value="1"/>
</dbReference>
<dbReference type="PANTHER" id="PTHR11439">
    <property type="entry name" value="GAG-POL-RELATED RETROTRANSPOSON"/>
    <property type="match status" value="1"/>
</dbReference>
<proteinExistence type="predicted"/>
<feature type="region of interest" description="Disordered" evidence="2">
    <location>
        <begin position="685"/>
        <end position="719"/>
    </location>
</feature>
<protein>
    <submittedName>
        <fullName evidence="4">Putative ribonuclease H-like domain-containing protein</fullName>
    </submittedName>
</protein>
<sequence length="1113" mass="126454">MTTNADGTSTSTIPGPVTTEEKTQKKNDVKARRMLLMALPNEHLLTFSQYNDAKTLFEAIQARFSGNDVAKKTQKTLLKKMYKNFNAPSTESLDSIFNKLQKIVSQLAILGENIFQEDLNTNTNEIDTTNIQVSTVSAPVSTVNTHDKTANLSDATMYAFLANQPNGSQLVHEDLEQINEDDLEEIDLKWQLALLSMRARRYFQKTDKKITINGIDTAGYDKTKVECFNCHKMEHFARECRSPKNKKSRPRNQDSSKKTVIMEDTSSKAMVAIDGSGFSWSYMGDDEVPTNMALMAFLDSEVHNNKTCSNTCLKSFETLKTQYDKLRIEFNKSEFDLATYKRGITSVEEQLVFYKKMRMVQKPVLKNVEKGTGQRVVKPVWNNVMRVNHQNFSNFRRKFSPIAVLTKSGIVPISTASAVGKQGTNVVKSSTCWVWRPKTKVQDHVSKNNGSYICKGFNYVDPEGRLKKQILTGYQEYDRGFVAFAGSFKGGKITGKGKIRTGKLDFEDVYFVKELKFNLFSVSQMCDKKNNVLFSETECLILSPDFKLPDESQDETSGILKDFITGIENELNQKVKIIRCDNRTKFKNYEMNQFYEIKGIKREFGNARTPQQNRVAERKNMTLIEAAKTVLADSLLPIPFWDEAVNTAWSEIHSDAGQVGKEKMPDQEYILLPLLNTSSGVPLSHEKVESLPKDDAGKKSTAEPTCVEGRKTDDLGSLDHQMKSTDDLENTNSINSFNTASPTITDASNKDRTFQRTIDIGIFDDAYDGRDEGAEADYNNLDTVIPVSPIPFTRIHKDHPKEQIIGEVNSIVQTRKMAKQNEAVLITFINKQRRTNHKDFQNCLFAYFLSQVEPKKGHRQEEGIDYDEVFAPVARIEAISVKSASTPMETHKPLSKDTNGTDVDVYLYRSMLGSLMHLTSSRPDIMFDVCACSRFQVQSKVSHLHAVKRIFRYIKGQPTLGLWYLKDLPLDLIAYSDSDYACASLDRKSTTGGYQFLGSRLIYWQCKKQTIVANSTTEAEYIAASNCYGQVLWIQNQLLDYGYNFMQTKIHVDNESAICVVKNPVYHSKTKHIVIRNHFIRDSYEKRLIEMVKIHTDYNVTDLLTKAFDVTRF</sequence>
<name>A0A6L2P5B6_TANCI</name>
<feature type="compositionally biased region" description="Basic and acidic residues" evidence="2">
    <location>
        <begin position="685"/>
        <end position="701"/>
    </location>
</feature>
<dbReference type="InterPro" id="IPR012337">
    <property type="entry name" value="RNaseH-like_sf"/>
</dbReference>
<reference evidence="4" key="1">
    <citation type="journal article" date="2019" name="Sci. Rep.">
        <title>Draft genome of Tanacetum cinerariifolium, the natural source of mosquito coil.</title>
        <authorList>
            <person name="Yamashiro T."/>
            <person name="Shiraishi A."/>
            <person name="Satake H."/>
            <person name="Nakayama K."/>
        </authorList>
    </citation>
    <scope>NUCLEOTIDE SEQUENCE</scope>
</reference>
<dbReference type="SUPFAM" id="SSF57756">
    <property type="entry name" value="Retrovirus zinc finger-like domains"/>
    <property type="match status" value="1"/>
</dbReference>
<dbReference type="PROSITE" id="PS50158">
    <property type="entry name" value="ZF_CCHC"/>
    <property type="match status" value="1"/>
</dbReference>
<dbReference type="Pfam" id="PF14223">
    <property type="entry name" value="Retrotran_gag_2"/>
    <property type="match status" value="1"/>
</dbReference>
<organism evidence="4">
    <name type="scientific">Tanacetum cinerariifolium</name>
    <name type="common">Dalmatian daisy</name>
    <name type="synonym">Chrysanthemum cinerariifolium</name>
    <dbReference type="NCBI Taxonomy" id="118510"/>
    <lineage>
        <taxon>Eukaryota</taxon>
        <taxon>Viridiplantae</taxon>
        <taxon>Streptophyta</taxon>
        <taxon>Embryophyta</taxon>
        <taxon>Tracheophyta</taxon>
        <taxon>Spermatophyta</taxon>
        <taxon>Magnoliopsida</taxon>
        <taxon>eudicotyledons</taxon>
        <taxon>Gunneridae</taxon>
        <taxon>Pentapetalae</taxon>
        <taxon>asterids</taxon>
        <taxon>campanulids</taxon>
        <taxon>Asterales</taxon>
        <taxon>Asteraceae</taxon>
        <taxon>Asteroideae</taxon>
        <taxon>Anthemideae</taxon>
        <taxon>Anthemidinae</taxon>
        <taxon>Tanacetum</taxon>
    </lineage>
</organism>
<evidence type="ECO:0000256" key="1">
    <source>
        <dbReference type="PROSITE-ProRule" id="PRU00047"/>
    </source>
</evidence>
<dbReference type="AlphaFoldDB" id="A0A6L2P5B6"/>
<dbReference type="SUPFAM" id="SSF53098">
    <property type="entry name" value="Ribonuclease H-like"/>
    <property type="match status" value="1"/>
</dbReference>
<evidence type="ECO:0000259" key="3">
    <source>
        <dbReference type="PROSITE" id="PS50158"/>
    </source>
</evidence>
<dbReference type="Gene3D" id="4.10.60.10">
    <property type="entry name" value="Zinc finger, CCHC-type"/>
    <property type="match status" value="1"/>
</dbReference>
<feature type="region of interest" description="Disordered" evidence="2">
    <location>
        <begin position="1"/>
        <end position="27"/>
    </location>
</feature>
<feature type="domain" description="CCHC-type" evidence="3">
    <location>
        <begin position="227"/>
        <end position="242"/>
    </location>
</feature>
<accession>A0A6L2P5B6</accession>
<keyword evidence="1" id="KW-0863">Zinc-finger</keyword>
<gene>
    <name evidence="4" type="ORF">Tci_065055</name>
</gene>
<comment type="caution">
    <text evidence="4">The sequence shown here is derived from an EMBL/GenBank/DDBJ whole genome shotgun (WGS) entry which is preliminary data.</text>
</comment>
<dbReference type="PANTHER" id="PTHR11439:SF495">
    <property type="entry name" value="REVERSE TRANSCRIPTASE, RNA-DEPENDENT DNA POLYMERASE-RELATED"/>
    <property type="match status" value="1"/>
</dbReference>
<keyword evidence="1" id="KW-0479">Metal-binding</keyword>
<dbReference type="InterPro" id="IPR001878">
    <property type="entry name" value="Znf_CCHC"/>
</dbReference>
<dbReference type="InterPro" id="IPR036875">
    <property type="entry name" value="Znf_CCHC_sf"/>
</dbReference>
<dbReference type="InterPro" id="IPR036397">
    <property type="entry name" value="RNaseH_sf"/>
</dbReference>
<dbReference type="EMBL" id="BKCJ010010772">
    <property type="protein sequence ID" value="GEU93077.1"/>
    <property type="molecule type" value="Genomic_DNA"/>
</dbReference>
<dbReference type="SMART" id="SM00343">
    <property type="entry name" value="ZnF_C2HC"/>
    <property type="match status" value="1"/>
</dbReference>
<keyword evidence="1" id="KW-0862">Zinc</keyword>
<dbReference type="Gene3D" id="3.30.420.10">
    <property type="entry name" value="Ribonuclease H-like superfamily/Ribonuclease H"/>
    <property type="match status" value="1"/>
</dbReference>
<dbReference type="GO" id="GO:0008270">
    <property type="term" value="F:zinc ion binding"/>
    <property type="evidence" value="ECO:0007669"/>
    <property type="project" value="UniProtKB-KW"/>
</dbReference>